<feature type="non-terminal residue" evidence="2">
    <location>
        <position position="392"/>
    </location>
</feature>
<protein>
    <submittedName>
        <fullName evidence="2">ABC transporter, substrate-binding protein (Cluster 4, leucine/isoleucine/valine/benzoate)</fullName>
    </submittedName>
</protein>
<feature type="region of interest" description="Disordered" evidence="1">
    <location>
        <begin position="261"/>
        <end position="392"/>
    </location>
</feature>
<gene>
    <name evidence="2" type="ORF">AVDCRST_MAG08-2803</name>
</gene>
<feature type="compositionally biased region" description="Gly residues" evidence="1">
    <location>
        <begin position="383"/>
        <end position="392"/>
    </location>
</feature>
<dbReference type="EMBL" id="CADCTG010000206">
    <property type="protein sequence ID" value="CAA9263574.1"/>
    <property type="molecule type" value="Genomic_DNA"/>
</dbReference>
<organism evidence="2">
    <name type="scientific">uncultured Acetobacteraceae bacterium</name>
    <dbReference type="NCBI Taxonomy" id="169975"/>
    <lineage>
        <taxon>Bacteria</taxon>
        <taxon>Pseudomonadati</taxon>
        <taxon>Pseudomonadota</taxon>
        <taxon>Alphaproteobacteria</taxon>
        <taxon>Acetobacterales</taxon>
        <taxon>Acetobacteraceae</taxon>
        <taxon>environmental samples</taxon>
    </lineage>
</organism>
<name>A0A6J4IXM7_9PROT</name>
<feature type="compositionally biased region" description="Basic and acidic residues" evidence="1">
    <location>
        <begin position="91"/>
        <end position="103"/>
    </location>
</feature>
<feature type="compositionally biased region" description="Basic residues" evidence="1">
    <location>
        <begin position="319"/>
        <end position="338"/>
    </location>
</feature>
<feature type="compositionally biased region" description="Basic residues" evidence="1">
    <location>
        <begin position="347"/>
        <end position="356"/>
    </location>
</feature>
<feature type="compositionally biased region" description="Basic residues" evidence="1">
    <location>
        <begin position="8"/>
        <end position="56"/>
    </location>
</feature>
<feature type="compositionally biased region" description="Basic and acidic residues" evidence="1">
    <location>
        <begin position="293"/>
        <end position="306"/>
    </location>
</feature>
<proteinExistence type="predicted"/>
<feature type="compositionally biased region" description="Low complexity" evidence="1">
    <location>
        <begin position="192"/>
        <end position="204"/>
    </location>
</feature>
<feature type="compositionally biased region" description="Basic and acidic residues" evidence="1">
    <location>
        <begin position="220"/>
        <end position="230"/>
    </location>
</feature>
<evidence type="ECO:0000313" key="2">
    <source>
        <dbReference type="EMBL" id="CAA9263574.1"/>
    </source>
</evidence>
<feature type="compositionally biased region" description="Gly residues" evidence="1">
    <location>
        <begin position="63"/>
        <end position="72"/>
    </location>
</feature>
<reference evidence="2" key="1">
    <citation type="submission" date="2020-02" db="EMBL/GenBank/DDBJ databases">
        <authorList>
            <person name="Meier V. D."/>
        </authorList>
    </citation>
    <scope>NUCLEOTIDE SEQUENCE</scope>
    <source>
        <strain evidence="2">AVDCRST_MAG08</strain>
    </source>
</reference>
<feature type="region of interest" description="Disordered" evidence="1">
    <location>
        <begin position="1"/>
        <end position="236"/>
    </location>
</feature>
<sequence length="392" mass="44509">APSFAPRHPGRLRRRRLDLPPRRRRGRGTRRRRRPHRLRAGRRARRPRVGAGHRHAPGPARGLRGGQQGGRRQGPQARARVQGRRLRARPLGRDDPRADREGPGLRAARPGRHPDVGGGAAGGRGDRGPLHRPLHGRRVPARRHAGQRRQPPRLLLPRNGGDGRAADEGPRRFQDRRVLPERLLRQRRPVRRQAGAGQAQPAPGRRGHLRAQHSRRRRRAGGDRQGEARGRRPGRHLQALRRVHQAGQACPDECHLRGDLLRRQRRPRHRTGRERPRRGGDAGGALPARRLHPGREAVPRGAEGRRAGRHAGLRVAGRLPRRPPRRRRARPPGRRAHPRGFLERHPIGRAHRHRRLRPELRRRQEPGLGQSLPHHHRPERRVPGGGPAAEEL</sequence>
<evidence type="ECO:0000256" key="1">
    <source>
        <dbReference type="SAM" id="MobiDB-lite"/>
    </source>
</evidence>
<feature type="compositionally biased region" description="Basic and acidic residues" evidence="1">
    <location>
        <begin position="164"/>
        <end position="184"/>
    </location>
</feature>
<feature type="compositionally biased region" description="Basic residues" evidence="1">
    <location>
        <begin position="130"/>
        <end position="151"/>
    </location>
</feature>
<dbReference type="AlphaFoldDB" id="A0A6J4IXM7"/>
<feature type="compositionally biased region" description="Basic residues" evidence="1">
    <location>
        <begin position="205"/>
        <end position="219"/>
    </location>
</feature>
<feature type="compositionally biased region" description="Basic residues" evidence="1">
    <location>
        <begin position="263"/>
        <end position="272"/>
    </location>
</feature>
<feature type="compositionally biased region" description="Basic residues" evidence="1">
    <location>
        <begin position="81"/>
        <end position="90"/>
    </location>
</feature>
<accession>A0A6J4IXM7</accession>
<feature type="non-terminal residue" evidence="2">
    <location>
        <position position="1"/>
    </location>
</feature>